<dbReference type="Proteomes" id="UP000065261">
    <property type="component" value="Chromosome I"/>
</dbReference>
<protein>
    <recommendedName>
        <fullName evidence="3">Succinylglutamate desuccinylase</fullName>
    </recommendedName>
</protein>
<gene>
    <name evidence="1" type="ORF">PTRA_a2443</name>
</gene>
<dbReference type="AlphaFoldDB" id="A0A0U2ISU2"/>
<proteinExistence type="predicted"/>
<sequence>MNALAPLTHSTPATMQLLRKAAKSTNANVLPQIYNEDTNIVIWQRSTAEKLTKAVNILIAISALKPLELAVSPNDAFEQLIKALKPEDNNSDEVNTLCEDIALLVEMFCCLCDLKRAGLRLKVLDKPMCPRFHVDKIPCRLVTTYHGVATQWLNHSDVNRSKLGAGNLGKPDEESGLFKSLSNINQLQQGDVALLKGEYWDDNEGAGLVHRSPPVAANEQRLLLTLDFI</sequence>
<organism evidence="1">
    <name type="scientific">Pseudoalteromonas translucida KMM 520</name>
    <dbReference type="NCBI Taxonomy" id="1315283"/>
    <lineage>
        <taxon>Bacteria</taxon>
        <taxon>Pseudomonadati</taxon>
        <taxon>Pseudomonadota</taxon>
        <taxon>Gammaproteobacteria</taxon>
        <taxon>Alteromonadales</taxon>
        <taxon>Pseudoalteromonadaceae</taxon>
        <taxon>Pseudoalteromonas</taxon>
    </lineage>
</organism>
<dbReference type="KEGG" id="ptn:PTRA_a2443"/>
<dbReference type="PATRIC" id="fig|1315283.4.peg.2127"/>
<name>A0A0U2ISU2_9GAMM</name>
<evidence type="ECO:0000313" key="2">
    <source>
        <dbReference type="Proteomes" id="UP000065261"/>
    </source>
</evidence>
<dbReference type="EMBL" id="CP011034">
    <property type="protein sequence ID" value="ALS33535.1"/>
    <property type="molecule type" value="Genomic_DNA"/>
</dbReference>
<dbReference type="RefSeq" id="WP_058373758.1">
    <property type="nucleotide sequence ID" value="NZ_CP011034.1"/>
</dbReference>
<dbReference type="InterPro" id="IPR014955">
    <property type="entry name" value="DUF1826"/>
</dbReference>
<dbReference type="OrthoDB" id="5342505at2"/>
<evidence type="ECO:0008006" key="3">
    <source>
        <dbReference type="Google" id="ProtNLM"/>
    </source>
</evidence>
<accession>A0A0U2ISU2</accession>
<reference evidence="1 2" key="1">
    <citation type="submission" date="2015-03" db="EMBL/GenBank/DDBJ databases">
        <authorList>
            <person name="Murphy D."/>
        </authorList>
    </citation>
    <scope>NUCLEOTIDE SEQUENCE [LARGE SCALE GENOMIC DNA]</scope>
    <source>
        <strain evidence="1 2">KMM 520</strain>
    </source>
</reference>
<evidence type="ECO:0000313" key="1">
    <source>
        <dbReference type="EMBL" id="ALS33535.1"/>
    </source>
</evidence>
<dbReference type="Pfam" id="PF08856">
    <property type="entry name" value="DUF1826"/>
    <property type="match status" value="1"/>
</dbReference>